<proteinExistence type="predicted"/>
<evidence type="ECO:0000256" key="2">
    <source>
        <dbReference type="ARBA" id="ARBA00023125"/>
    </source>
</evidence>
<dbReference type="PANTHER" id="PTHR43280:SF17">
    <property type="entry name" value="ARAC-TYPE DNA-BINDING DOMAIN-CONTAINING PROTEIN"/>
    <property type="match status" value="1"/>
</dbReference>
<dbReference type="SUPFAM" id="SSF51215">
    <property type="entry name" value="Regulatory protein AraC"/>
    <property type="match status" value="1"/>
</dbReference>
<sequence length="289" mass="32996">MEKSVNNLSRILRDETLPQLSAVYLIDEQHNNKYTRLFHSHENELELYYVYSGFGYYMVNNQPYAICKGDMVICNAKVLHGDAPTFKNSLKSYCCALTNVKIKGLPDNWLIDIDDYPIIPCGTLADKVGSIMELIYMLSLDFDNLYEVSTSMANSILLLIYQLLLSRDRHVKRTPSSKTDAVVEKIKTFLDSHYEANLTLESISETLNMNPSFVSHSFKAKTGISPIQYMLFRRFGEAQSLLMNTELSMAEISDLLGFSTPAHFSSMFRKHVGISPIQYKKSFVDMNKK</sequence>
<dbReference type="PROSITE" id="PS01124">
    <property type="entry name" value="HTH_ARAC_FAMILY_2"/>
    <property type="match status" value="1"/>
</dbReference>
<dbReference type="InterPro" id="IPR018060">
    <property type="entry name" value="HTH_AraC"/>
</dbReference>
<dbReference type="InterPro" id="IPR020449">
    <property type="entry name" value="Tscrpt_reg_AraC-type_HTH"/>
</dbReference>
<organism evidence="5 6">
    <name type="scientific">Aequitasia blattaphilus</name>
    <dbReference type="NCBI Taxonomy" id="2949332"/>
    <lineage>
        <taxon>Bacteria</taxon>
        <taxon>Bacillati</taxon>
        <taxon>Bacillota</taxon>
        <taxon>Clostridia</taxon>
        <taxon>Lachnospirales</taxon>
        <taxon>Lachnospiraceae</taxon>
        <taxon>Aequitasia</taxon>
    </lineage>
</organism>
<keyword evidence="2" id="KW-0238">DNA-binding</keyword>
<dbReference type="Pfam" id="PF12833">
    <property type="entry name" value="HTH_18"/>
    <property type="match status" value="1"/>
</dbReference>
<keyword evidence="1" id="KW-0805">Transcription regulation</keyword>
<keyword evidence="6" id="KW-1185">Reference proteome</keyword>
<dbReference type="InterPro" id="IPR009057">
    <property type="entry name" value="Homeodomain-like_sf"/>
</dbReference>
<dbReference type="SMART" id="SM00342">
    <property type="entry name" value="HTH_ARAC"/>
    <property type="match status" value="1"/>
</dbReference>
<dbReference type="InterPro" id="IPR037923">
    <property type="entry name" value="HTH-like"/>
</dbReference>
<dbReference type="PANTHER" id="PTHR43280">
    <property type="entry name" value="ARAC-FAMILY TRANSCRIPTIONAL REGULATOR"/>
    <property type="match status" value="1"/>
</dbReference>
<dbReference type="Gene3D" id="2.60.120.10">
    <property type="entry name" value="Jelly Rolls"/>
    <property type="match status" value="1"/>
</dbReference>
<evidence type="ECO:0000256" key="3">
    <source>
        <dbReference type="ARBA" id="ARBA00023163"/>
    </source>
</evidence>
<gene>
    <name evidence="5" type="ORF">NK125_14345</name>
</gene>
<dbReference type="Proteomes" id="UP001523566">
    <property type="component" value="Unassembled WGS sequence"/>
</dbReference>
<evidence type="ECO:0000259" key="4">
    <source>
        <dbReference type="PROSITE" id="PS01124"/>
    </source>
</evidence>
<accession>A0ABT1ECJ7</accession>
<dbReference type="InterPro" id="IPR013096">
    <property type="entry name" value="Cupin_2"/>
</dbReference>
<dbReference type="Pfam" id="PF07883">
    <property type="entry name" value="Cupin_2"/>
    <property type="match status" value="1"/>
</dbReference>
<dbReference type="EMBL" id="JAMZFW010000032">
    <property type="protein sequence ID" value="MCP1103579.1"/>
    <property type="molecule type" value="Genomic_DNA"/>
</dbReference>
<feature type="domain" description="HTH araC/xylS-type" evidence="4">
    <location>
        <begin position="184"/>
        <end position="282"/>
    </location>
</feature>
<evidence type="ECO:0000313" key="6">
    <source>
        <dbReference type="Proteomes" id="UP001523566"/>
    </source>
</evidence>
<evidence type="ECO:0000256" key="1">
    <source>
        <dbReference type="ARBA" id="ARBA00023015"/>
    </source>
</evidence>
<keyword evidence="3" id="KW-0804">Transcription</keyword>
<dbReference type="InterPro" id="IPR014710">
    <property type="entry name" value="RmlC-like_jellyroll"/>
</dbReference>
<comment type="caution">
    <text evidence="5">The sequence shown here is derived from an EMBL/GenBank/DDBJ whole genome shotgun (WGS) entry which is preliminary data.</text>
</comment>
<dbReference type="SUPFAM" id="SSF46689">
    <property type="entry name" value="Homeodomain-like"/>
    <property type="match status" value="2"/>
</dbReference>
<protein>
    <submittedName>
        <fullName evidence="5">AraC family transcriptional regulator</fullName>
    </submittedName>
</protein>
<name>A0ABT1ECJ7_9FIRM</name>
<dbReference type="Gene3D" id="1.10.10.60">
    <property type="entry name" value="Homeodomain-like"/>
    <property type="match status" value="2"/>
</dbReference>
<evidence type="ECO:0000313" key="5">
    <source>
        <dbReference type="EMBL" id="MCP1103579.1"/>
    </source>
</evidence>
<dbReference type="RefSeq" id="WP_262067352.1">
    <property type="nucleotide sequence ID" value="NZ_JAMXOD010000032.1"/>
</dbReference>
<reference evidence="5 6" key="1">
    <citation type="journal article" date="2022" name="Genome Biol. Evol.">
        <title>Host diet, physiology and behaviors set the stage for Lachnospiraceae cladogenesis.</title>
        <authorList>
            <person name="Vera-Ponce De Leon A."/>
            <person name="Schneider M."/>
            <person name="Jahnes B.C."/>
            <person name="Sadowski V."/>
            <person name="Camuy-Velez L.A."/>
            <person name="Duan J."/>
            <person name="Sabree Z.L."/>
        </authorList>
    </citation>
    <scope>NUCLEOTIDE SEQUENCE [LARGE SCALE GENOMIC DNA]</scope>
    <source>
        <strain evidence="5 6">PAL113</strain>
    </source>
</reference>
<dbReference type="PRINTS" id="PR00032">
    <property type="entry name" value="HTHARAC"/>
</dbReference>